<comment type="caution">
    <text evidence="1">The sequence shown here is derived from an EMBL/GenBank/DDBJ whole genome shotgun (WGS) entry which is preliminary data.</text>
</comment>
<organism evidence="1 2">
    <name type="scientific">Elysia marginata</name>
    <dbReference type="NCBI Taxonomy" id="1093978"/>
    <lineage>
        <taxon>Eukaryota</taxon>
        <taxon>Metazoa</taxon>
        <taxon>Spiralia</taxon>
        <taxon>Lophotrochozoa</taxon>
        <taxon>Mollusca</taxon>
        <taxon>Gastropoda</taxon>
        <taxon>Heterobranchia</taxon>
        <taxon>Euthyneura</taxon>
        <taxon>Panpulmonata</taxon>
        <taxon>Sacoglossa</taxon>
        <taxon>Placobranchoidea</taxon>
        <taxon>Plakobranchidae</taxon>
        <taxon>Elysia</taxon>
    </lineage>
</organism>
<accession>A0AAV4F656</accession>
<dbReference type="EMBL" id="BMAT01011171">
    <property type="protein sequence ID" value="GFR67911.1"/>
    <property type="molecule type" value="Genomic_DNA"/>
</dbReference>
<evidence type="ECO:0000313" key="2">
    <source>
        <dbReference type="Proteomes" id="UP000762676"/>
    </source>
</evidence>
<proteinExistence type="predicted"/>
<reference evidence="1 2" key="1">
    <citation type="journal article" date="2021" name="Elife">
        <title>Chloroplast acquisition without the gene transfer in kleptoplastic sea slugs, Plakobranchus ocellatus.</title>
        <authorList>
            <person name="Maeda T."/>
            <person name="Takahashi S."/>
            <person name="Yoshida T."/>
            <person name="Shimamura S."/>
            <person name="Takaki Y."/>
            <person name="Nagai Y."/>
            <person name="Toyoda A."/>
            <person name="Suzuki Y."/>
            <person name="Arimoto A."/>
            <person name="Ishii H."/>
            <person name="Satoh N."/>
            <person name="Nishiyama T."/>
            <person name="Hasebe M."/>
            <person name="Maruyama T."/>
            <person name="Minagawa J."/>
            <person name="Obokata J."/>
            <person name="Shigenobu S."/>
        </authorList>
    </citation>
    <scope>NUCLEOTIDE SEQUENCE [LARGE SCALE GENOMIC DNA]</scope>
</reference>
<keyword evidence="2" id="KW-1185">Reference proteome</keyword>
<dbReference type="Proteomes" id="UP000762676">
    <property type="component" value="Unassembled WGS sequence"/>
</dbReference>
<protein>
    <submittedName>
        <fullName evidence="1">Uncharacterized protein</fullName>
    </submittedName>
</protein>
<evidence type="ECO:0000313" key="1">
    <source>
        <dbReference type="EMBL" id="GFR67911.1"/>
    </source>
</evidence>
<gene>
    <name evidence="1" type="ORF">ElyMa_005595000</name>
</gene>
<sequence length="103" mass="11229">MAKVALVSSIDRHLRTAEKDSARRLVILHSPQTIVARGGNAIHTAASPTQVLQQQHPGHTGTRQPLLVQAVEPHALQLSCAPTGILHRESPDWSNLLAQRDVR</sequence>
<dbReference type="AlphaFoldDB" id="A0AAV4F656"/>
<name>A0AAV4F656_9GAST</name>